<reference evidence="5" key="1">
    <citation type="submission" date="2023-07" db="EMBL/GenBank/DDBJ databases">
        <title>A chromosome-level genome assembly of Lolium multiflorum.</title>
        <authorList>
            <person name="Chen Y."/>
            <person name="Copetti D."/>
            <person name="Kolliker R."/>
            <person name="Studer B."/>
        </authorList>
    </citation>
    <scope>NUCLEOTIDE SEQUENCE</scope>
    <source>
        <strain evidence="5">02402/16</strain>
        <tissue evidence="5">Leaf</tissue>
    </source>
</reference>
<dbReference type="InterPro" id="IPR013087">
    <property type="entry name" value="Znf_C2H2_type"/>
</dbReference>
<dbReference type="InterPro" id="IPR003604">
    <property type="entry name" value="Matrin/U1-like-C_Znf_C2H2"/>
</dbReference>
<gene>
    <name evidence="5" type="ORF">QYE76_005255</name>
</gene>
<evidence type="ECO:0008006" key="7">
    <source>
        <dbReference type="Google" id="ProtNLM"/>
    </source>
</evidence>
<dbReference type="GO" id="GO:0003676">
    <property type="term" value="F:nucleic acid binding"/>
    <property type="evidence" value="ECO:0007669"/>
    <property type="project" value="InterPro"/>
</dbReference>
<dbReference type="AlphaFoldDB" id="A0AAD8RTK9"/>
<feature type="domain" description="C2H2-type" evidence="3">
    <location>
        <begin position="160"/>
        <end position="184"/>
    </location>
</feature>
<dbReference type="GO" id="GO:0008270">
    <property type="term" value="F:zinc ion binding"/>
    <property type="evidence" value="ECO:0007669"/>
    <property type="project" value="InterPro"/>
</dbReference>
<organism evidence="5 6">
    <name type="scientific">Lolium multiflorum</name>
    <name type="common">Italian ryegrass</name>
    <name type="synonym">Lolium perenne subsp. multiflorum</name>
    <dbReference type="NCBI Taxonomy" id="4521"/>
    <lineage>
        <taxon>Eukaryota</taxon>
        <taxon>Viridiplantae</taxon>
        <taxon>Streptophyta</taxon>
        <taxon>Embryophyta</taxon>
        <taxon>Tracheophyta</taxon>
        <taxon>Spermatophyta</taxon>
        <taxon>Magnoliopsida</taxon>
        <taxon>Liliopsida</taxon>
        <taxon>Poales</taxon>
        <taxon>Poaceae</taxon>
        <taxon>BOP clade</taxon>
        <taxon>Pooideae</taxon>
        <taxon>Poodae</taxon>
        <taxon>Poeae</taxon>
        <taxon>Poeae Chloroplast Group 2 (Poeae type)</taxon>
        <taxon>Loliodinae</taxon>
        <taxon>Loliinae</taxon>
        <taxon>Lolium</taxon>
    </lineage>
</organism>
<evidence type="ECO:0000313" key="6">
    <source>
        <dbReference type="Proteomes" id="UP001231189"/>
    </source>
</evidence>
<dbReference type="EMBL" id="JAUUTY010000005">
    <property type="protein sequence ID" value="KAK1630940.1"/>
    <property type="molecule type" value="Genomic_DNA"/>
</dbReference>
<dbReference type="InterPro" id="IPR036236">
    <property type="entry name" value="Znf_C2H2_sf"/>
</dbReference>
<evidence type="ECO:0000259" key="3">
    <source>
        <dbReference type="SMART" id="SM00355"/>
    </source>
</evidence>
<evidence type="ECO:0000259" key="4">
    <source>
        <dbReference type="SMART" id="SM00451"/>
    </source>
</evidence>
<feature type="coiled-coil region" evidence="1">
    <location>
        <begin position="627"/>
        <end position="654"/>
    </location>
</feature>
<proteinExistence type="predicted"/>
<keyword evidence="1" id="KW-0175">Coiled coil</keyword>
<dbReference type="SMART" id="SM00355">
    <property type="entry name" value="ZnF_C2H2"/>
    <property type="match status" value="2"/>
</dbReference>
<name>A0AAD8RTK9_LOLMU</name>
<accession>A0AAD8RTK9</accession>
<dbReference type="SUPFAM" id="SSF57667">
    <property type="entry name" value="beta-beta-alpha zinc fingers"/>
    <property type="match status" value="1"/>
</dbReference>
<feature type="region of interest" description="Disordered" evidence="2">
    <location>
        <begin position="252"/>
        <end position="279"/>
    </location>
</feature>
<comment type="caution">
    <text evidence="5">The sequence shown here is derived from an EMBL/GenBank/DDBJ whole genome shotgun (WGS) entry which is preliminary data.</text>
</comment>
<dbReference type="PANTHER" id="PTHR47487">
    <property type="entry name" value="OS06G0651300 PROTEIN-RELATED"/>
    <property type="match status" value="1"/>
</dbReference>
<evidence type="ECO:0000256" key="1">
    <source>
        <dbReference type="SAM" id="Coils"/>
    </source>
</evidence>
<keyword evidence="6" id="KW-1185">Reference proteome</keyword>
<dbReference type="Proteomes" id="UP001231189">
    <property type="component" value="Unassembled WGS sequence"/>
</dbReference>
<feature type="domain" description="C2H2-type" evidence="3">
    <location>
        <begin position="223"/>
        <end position="247"/>
    </location>
</feature>
<dbReference type="Gene3D" id="3.30.160.60">
    <property type="entry name" value="Classic Zinc Finger"/>
    <property type="match status" value="1"/>
</dbReference>
<feature type="region of interest" description="Disordered" evidence="2">
    <location>
        <begin position="1"/>
        <end position="24"/>
    </location>
</feature>
<evidence type="ECO:0000256" key="2">
    <source>
        <dbReference type="SAM" id="MobiDB-lite"/>
    </source>
</evidence>
<protein>
    <recommendedName>
        <fullName evidence="7">C2H2-type domain-containing protein</fullName>
    </recommendedName>
</protein>
<dbReference type="PANTHER" id="PTHR47487:SF9">
    <property type="entry name" value="OS09G0421700 PROTEIN"/>
    <property type="match status" value="1"/>
</dbReference>
<feature type="domain" description="U1-type" evidence="4">
    <location>
        <begin position="220"/>
        <end position="254"/>
    </location>
</feature>
<sequence length="850" mass="94796">MEFSRRGRATDVAADSNRCPEPPPHGDAMLAMSDALLWQLQKNRLRHEIIVAELAKIERAMALRAVPMPRHGMPQCRGPVNCWDRYGDVGEDVKLPDNDAQQSAESRSWKPVMKDRVDQCWNPCKCSSETVPPNKKSLEVKWELTGTTILVKKPKLLMKWSCAVCQVQVNSEKNLQMHSAGKKHKAIIAILESRIKETGGQKTRIEAEPSPGTDQINTLSLKWSCGTCQANGTCQSELEEHLKGTKHQQNITASSNVGSNNHAAKNIAPHESNESQHAEKPLSVGSCNICQTITCSDLEIRALAEQCKNMAVNSESRKGNLDPNGMPQHLEKMNGELGLESHLRGGRHQVDVQVLHKNINQQKNSIHQIAKDQEMCEAQCNAEPQFEHHCESRNNKQKINVTFREGDVTKVSSLHIEASCKEGNIIDVAKNVVSQEKSHDSNVPEHAEKLPSVQSCSICQGICNFKSDLEIGLMCRRHIRAKVKIAKDQEPTPEVECAVCEAKCNSGPQFHHQGKSRKNQQKFNVILNEGDIAKVGIESTCKEGSNNDLSKDIVSLEAKSEERDVLEHVQKTPSERTCSICQGICNCEYNLKIRTMAMAMYMKSRKAKLIPNGVPKHAKKMNGEFDLERRQLNVQALSENFNQWKNNLRQIAKDQEPAPEVESAVCEAKCNSEPQFDHEGKSRMRQRKFDVMLGKGNIAKVSSLHIESTCKEATNNDTSKDIVSLEGKSQQRDVPEHAEKTPSARTCSICQGICNCESDLVTRDMGKLYCKVTNSESWKAKLIPNSVPQHAEEINGSLDLESQQLSVQALGKKNIQKRINPPEIAKGQISSSEWHCTMCQAKCPAEYLTN</sequence>
<dbReference type="Pfam" id="PF12874">
    <property type="entry name" value="zf-met"/>
    <property type="match status" value="2"/>
</dbReference>
<feature type="compositionally biased region" description="Polar residues" evidence="2">
    <location>
        <begin position="252"/>
        <end position="263"/>
    </location>
</feature>
<evidence type="ECO:0000313" key="5">
    <source>
        <dbReference type="EMBL" id="KAK1630940.1"/>
    </source>
</evidence>
<dbReference type="SMART" id="SM00451">
    <property type="entry name" value="ZnF_U1"/>
    <property type="match status" value="2"/>
</dbReference>
<feature type="domain" description="U1-type" evidence="4">
    <location>
        <begin position="157"/>
        <end position="191"/>
    </location>
</feature>